<evidence type="ECO:0000313" key="3">
    <source>
        <dbReference type="Proteomes" id="UP000324222"/>
    </source>
</evidence>
<organism evidence="2 3">
    <name type="scientific">Portunus trituberculatus</name>
    <name type="common">Swimming crab</name>
    <name type="synonym">Neptunus trituberculatus</name>
    <dbReference type="NCBI Taxonomy" id="210409"/>
    <lineage>
        <taxon>Eukaryota</taxon>
        <taxon>Metazoa</taxon>
        <taxon>Ecdysozoa</taxon>
        <taxon>Arthropoda</taxon>
        <taxon>Crustacea</taxon>
        <taxon>Multicrustacea</taxon>
        <taxon>Malacostraca</taxon>
        <taxon>Eumalacostraca</taxon>
        <taxon>Eucarida</taxon>
        <taxon>Decapoda</taxon>
        <taxon>Pleocyemata</taxon>
        <taxon>Brachyura</taxon>
        <taxon>Eubrachyura</taxon>
        <taxon>Portunoidea</taxon>
        <taxon>Portunidae</taxon>
        <taxon>Portuninae</taxon>
        <taxon>Portunus</taxon>
    </lineage>
</organism>
<reference evidence="2 3" key="1">
    <citation type="submission" date="2019-05" db="EMBL/GenBank/DDBJ databases">
        <title>Another draft genome of Portunus trituberculatus and its Hox gene families provides insights of decapod evolution.</title>
        <authorList>
            <person name="Jeong J.-H."/>
            <person name="Song I."/>
            <person name="Kim S."/>
            <person name="Choi T."/>
            <person name="Kim D."/>
            <person name="Ryu S."/>
            <person name="Kim W."/>
        </authorList>
    </citation>
    <scope>NUCLEOTIDE SEQUENCE [LARGE SCALE GENOMIC DNA]</scope>
    <source>
        <tissue evidence="2">Muscle</tissue>
    </source>
</reference>
<accession>A0A5B7I2T1</accession>
<name>A0A5B7I2T1_PORTR</name>
<gene>
    <name evidence="2" type="ORF">E2C01_069438</name>
</gene>
<sequence>MSLWCERVGARCWVGQGVLTELRQRNTNHYSAIRSAVQRDDPQRHSLRPLPASQDTAAIHARSLV</sequence>
<dbReference type="Proteomes" id="UP000324222">
    <property type="component" value="Unassembled WGS sequence"/>
</dbReference>
<comment type="caution">
    <text evidence="2">The sequence shown here is derived from an EMBL/GenBank/DDBJ whole genome shotgun (WGS) entry which is preliminary data.</text>
</comment>
<keyword evidence="3" id="KW-1185">Reference proteome</keyword>
<proteinExistence type="predicted"/>
<evidence type="ECO:0000256" key="1">
    <source>
        <dbReference type="SAM" id="MobiDB-lite"/>
    </source>
</evidence>
<protein>
    <submittedName>
        <fullName evidence="2">Uncharacterized protein</fullName>
    </submittedName>
</protein>
<feature type="region of interest" description="Disordered" evidence="1">
    <location>
        <begin position="37"/>
        <end position="65"/>
    </location>
</feature>
<evidence type="ECO:0000313" key="2">
    <source>
        <dbReference type="EMBL" id="MPC75054.1"/>
    </source>
</evidence>
<dbReference type="AlphaFoldDB" id="A0A5B7I2T1"/>
<dbReference type="EMBL" id="VSRR010040258">
    <property type="protein sequence ID" value="MPC75054.1"/>
    <property type="molecule type" value="Genomic_DNA"/>
</dbReference>